<evidence type="ECO:0000256" key="1">
    <source>
        <dbReference type="ARBA" id="ARBA00023125"/>
    </source>
</evidence>
<dbReference type="Gene3D" id="1.10.357.10">
    <property type="entry name" value="Tetracycline Repressor, domain 2"/>
    <property type="match status" value="1"/>
</dbReference>
<name>A0A261SF70_9BORD</name>
<evidence type="ECO:0000256" key="2">
    <source>
        <dbReference type="PROSITE-ProRule" id="PRU00335"/>
    </source>
</evidence>
<dbReference type="PRINTS" id="PR00455">
    <property type="entry name" value="HTHTETR"/>
</dbReference>
<dbReference type="InterPro" id="IPR050109">
    <property type="entry name" value="HTH-type_TetR-like_transc_reg"/>
</dbReference>
<dbReference type="RefSeq" id="WP_094826842.1">
    <property type="nucleotide sequence ID" value="NZ_NEVL01000003.1"/>
</dbReference>
<dbReference type="Pfam" id="PF00440">
    <property type="entry name" value="TetR_N"/>
    <property type="match status" value="1"/>
</dbReference>
<dbReference type="PANTHER" id="PTHR30055:SF222">
    <property type="entry name" value="REGULATORY PROTEIN"/>
    <property type="match status" value="1"/>
</dbReference>
<dbReference type="InterPro" id="IPR009057">
    <property type="entry name" value="Homeodomain-like_sf"/>
</dbReference>
<evidence type="ECO:0000259" key="3">
    <source>
        <dbReference type="PROSITE" id="PS50977"/>
    </source>
</evidence>
<feature type="DNA-binding region" description="H-T-H motif" evidence="2">
    <location>
        <begin position="29"/>
        <end position="48"/>
    </location>
</feature>
<reference evidence="4 5" key="1">
    <citation type="submission" date="2017-05" db="EMBL/GenBank/DDBJ databases">
        <title>Complete and WGS of Bordetella genogroups.</title>
        <authorList>
            <person name="Spilker T."/>
            <person name="LiPuma J."/>
        </authorList>
    </citation>
    <scope>NUCLEOTIDE SEQUENCE [LARGE SCALE GENOMIC DNA]</scope>
    <source>
        <strain evidence="4 5">AU17610</strain>
    </source>
</reference>
<gene>
    <name evidence="4" type="ORF">CEG14_13435</name>
</gene>
<organism evidence="4 5">
    <name type="scientific">Bordetella genomosp. 1</name>
    <dbReference type="NCBI Taxonomy" id="1395607"/>
    <lineage>
        <taxon>Bacteria</taxon>
        <taxon>Pseudomonadati</taxon>
        <taxon>Pseudomonadota</taxon>
        <taxon>Betaproteobacteria</taxon>
        <taxon>Burkholderiales</taxon>
        <taxon>Alcaligenaceae</taxon>
        <taxon>Bordetella</taxon>
    </lineage>
</organism>
<keyword evidence="1 2" id="KW-0238">DNA-binding</keyword>
<dbReference type="PANTHER" id="PTHR30055">
    <property type="entry name" value="HTH-TYPE TRANSCRIPTIONAL REGULATOR RUTR"/>
    <property type="match status" value="1"/>
</dbReference>
<sequence>MARPLSDLKREAILDAAARLVAEQGTGASTAQIARAARVAEGTLFIYFENKDVLLNAVFEQLETRLSQALEAAYPADGDGHAQLHHLWHALIAWGLARPIDRRALRQLKVSQRIGTDTRARCSALFADVLARLQAGLAPHVQAERMPFYLEQVFISLLETTLDAITAEPAQREAYAQAAFELFWRGIQR</sequence>
<dbReference type="SUPFAM" id="SSF46689">
    <property type="entry name" value="Homeodomain-like"/>
    <property type="match status" value="1"/>
</dbReference>
<dbReference type="GO" id="GO:0003677">
    <property type="term" value="F:DNA binding"/>
    <property type="evidence" value="ECO:0007669"/>
    <property type="project" value="UniProtKB-UniRule"/>
</dbReference>
<evidence type="ECO:0000313" key="5">
    <source>
        <dbReference type="Proteomes" id="UP000217005"/>
    </source>
</evidence>
<dbReference type="EMBL" id="NEVL01000003">
    <property type="protein sequence ID" value="OZI36034.1"/>
    <property type="molecule type" value="Genomic_DNA"/>
</dbReference>
<dbReference type="AlphaFoldDB" id="A0A261SF70"/>
<protein>
    <submittedName>
        <fullName evidence="4">TetR family transcriptional regulator</fullName>
    </submittedName>
</protein>
<dbReference type="InterPro" id="IPR001647">
    <property type="entry name" value="HTH_TetR"/>
</dbReference>
<feature type="domain" description="HTH tetR-type" evidence="3">
    <location>
        <begin position="7"/>
        <end position="66"/>
    </location>
</feature>
<accession>A0A261SF70</accession>
<comment type="caution">
    <text evidence="4">The sequence shown here is derived from an EMBL/GenBank/DDBJ whole genome shotgun (WGS) entry which is preliminary data.</text>
</comment>
<evidence type="ECO:0000313" key="4">
    <source>
        <dbReference type="EMBL" id="OZI36034.1"/>
    </source>
</evidence>
<dbReference type="OrthoDB" id="63332at2"/>
<dbReference type="PROSITE" id="PS50977">
    <property type="entry name" value="HTH_TETR_2"/>
    <property type="match status" value="1"/>
</dbReference>
<proteinExistence type="predicted"/>
<dbReference type="Proteomes" id="UP000217005">
    <property type="component" value="Unassembled WGS sequence"/>
</dbReference>